<dbReference type="EMBL" id="UYRT01120263">
    <property type="protein sequence ID" value="VDN50012.1"/>
    <property type="molecule type" value="Genomic_DNA"/>
</dbReference>
<proteinExistence type="predicted"/>
<reference evidence="2 3" key="2">
    <citation type="submission" date="2018-11" db="EMBL/GenBank/DDBJ databases">
        <authorList>
            <consortium name="Pathogen Informatics"/>
        </authorList>
    </citation>
    <scope>NUCLEOTIDE SEQUENCE [LARGE SCALE GENOMIC DNA]</scope>
</reference>
<organism evidence="4">
    <name type="scientific">Gongylonema pulchrum</name>
    <dbReference type="NCBI Taxonomy" id="637853"/>
    <lineage>
        <taxon>Eukaryota</taxon>
        <taxon>Metazoa</taxon>
        <taxon>Ecdysozoa</taxon>
        <taxon>Nematoda</taxon>
        <taxon>Chromadorea</taxon>
        <taxon>Rhabditida</taxon>
        <taxon>Spirurina</taxon>
        <taxon>Spiruromorpha</taxon>
        <taxon>Spiruroidea</taxon>
        <taxon>Gongylonematidae</taxon>
        <taxon>Gongylonema</taxon>
    </lineage>
</organism>
<evidence type="ECO:0000313" key="3">
    <source>
        <dbReference type="Proteomes" id="UP000271098"/>
    </source>
</evidence>
<dbReference type="WBParaSite" id="GPUH_0002717301-mRNA-1">
    <property type="protein sequence ID" value="GPUH_0002717301-mRNA-1"/>
    <property type="gene ID" value="GPUH_0002717301"/>
</dbReference>
<accession>A0A183F1Q2</accession>
<dbReference type="Proteomes" id="UP000271098">
    <property type="component" value="Unassembled WGS sequence"/>
</dbReference>
<name>A0A183F1Q2_9BILA</name>
<reference evidence="4" key="1">
    <citation type="submission" date="2016-06" db="UniProtKB">
        <authorList>
            <consortium name="WormBaseParasite"/>
        </authorList>
    </citation>
    <scope>IDENTIFICATION</scope>
</reference>
<evidence type="ECO:0000313" key="4">
    <source>
        <dbReference type="WBParaSite" id="GPUH_0002717301-mRNA-1"/>
    </source>
</evidence>
<feature type="region of interest" description="Disordered" evidence="1">
    <location>
        <begin position="1"/>
        <end position="60"/>
    </location>
</feature>
<dbReference type="AlphaFoldDB" id="A0A183F1Q2"/>
<protein>
    <submittedName>
        <fullName evidence="4">DUF4148 domain-containing protein</fullName>
    </submittedName>
</protein>
<feature type="compositionally biased region" description="Polar residues" evidence="1">
    <location>
        <begin position="34"/>
        <end position="43"/>
    </location>
</feature>
<evidence type="ECO:0000256" key="1">
    <source>
        <dbReference type="SAM" id="MobiDB-lite"/>
    </source>
</evidence>
<gene>
    <name evidence="2" type="ORF">GPUH_LOCUS27143</name>
</gene>
<feature type="compositionally biased region" description="Polar residues" evidence="1">
    <location>
        <begin position="10"/>
        <end position="26"/>
    </location>
</feature>
<keyword evidence="3" id="KW-1185">Reference proteome</keyword>
<sequence>MRSAHAVSQRDMNGSTMSAADDQQSVIKEAETSAGATAGQTAIRTAGTVARKSTGAVDSRMVRSESAFAAVSSDPVAVTATGGFRFVENGGRPIDRSRPLRFPDAVRLHDSLSAHNVRS</sequence>
<evidence type="ECO:0000313" key="2">
    <source>
        <dbReference type="EMBL" id="VDN50012.1"/>
    </source>
</evidence>